<dbReference type="InterPro" id="IPR002888">
    <property type="entry name" value="2Fe-2S-bd"/>
</dbReference>
<proteinExistence type="inferred from homology"/>
<dbReference type="PROSITE" id="PS51085">
    <property type="entry name" value="2FE2S_FER_2"/>
    <property type="match status" value="1"/>
</dbReference>
<dbReference type="InterPro" id="IPR008274">
    <property type="entry name" value="AldOxase/xan_DH_MoCoBD1"/>
</dbReference>
<comment type="similarity">
    <text evidence="1">Belongs to the xanthine dehydrogenase family.</text>
</comment>
<dbReference type="InterPro" id="IPR036856">
    <property type="entry name" value="Ald_Oxase/Xan_DH_a/b_sf"/>
</dbReference>
<dbReference type="Pfam" id="PF02738">
    <property type="entry name" value="MoCoBD_1"/>
    <property type="match status" value="1"/>
</dbReference>
<dbReference type="InterPro" id="IPR046867">
    <property type="entry name" value="AldOxase/xan_DH_MoCoBD2"/>
</dbReference>
<dbReference type="NCBIfam" id="TIGR03311">
    <property type="entry name" value="Se_dep_XDH"/>
    <property type="match status" value="1"/>
</dbReference>
<gene>
    <name evidence="3" type="ORF">EPICR_130030</name>
</gene>
<dbReference type="InterPro" id="IPR000674">
    <property type="entry name" value="Ald_Oxase/Xan_DH_a/b"/>
</dbReference>
<dbReference type="PANTHER" id="PTHR11908:SF157">
    <property type="entry name" value="XANTHINE DEHYDROGENASE SUBUNIT D-RELATED"/>
    <property type="match status" value="1"/>
</dbReference>
<dbReference type="Gene3D" id="3.30.365.10">
    <property type="entry name" value="Aldehyde oxidase/xanthine dehydrogenase, molybdopterin binding domain"/>
    <property type="match status" value="4"/>
</dbReference>
<dbReference type="EMBL" id="CAACVI010000005">
    <property type="protein sequence ID" value="VEN73213.1"/>
    <property type="molecule type" value="Genomic_DNA"/>
</dbReference>
<reference evidence="3" key="1">
    <citation type="submission" date="2019-01" db="EMBL/GenBank/DDBJ databases">
        <authorList>
            <consortium name="Genoscope - CEA"/>
            <person name="William W."/>
        </authorList>
    </citation>
    <scope>NUCLEOTIDE SEQUENCE</scope>
    <source>
        <strain evidence="3">CR-1</strain>
    </source>
</reference>
<evidence type="ECO:0000259" key="2">
    <source>
        <dbReference type="PROSITE" id="PS51085"/>
    </source>
</evidence>
<evidence type="ECO:0000313" key="3">
    <source>
        <dbReference type="EMBL" id="VEN73213.1"/>
    </source>
</evidence>
<dbReference type="InterPro" id="IPR036010">
    <property type="entry name" value="2Fe-2S_ferredoxin-like_sf"/>
</dbReference>
<dbReference type="SMART" id="SM01008">
    <property type="entry name" value="Ald_Xan_dh_C"/>
    <property type="match status" value="1"/>
</dbReference>
<dbReference type="SUPFAM" id="SSF56003">
    <property type="entry name" value="Molybdenum cofactor-binding domain"/>
    <property type="match status" value="1"/>
</dbReference>
<dbReference type="SUPFAM" id="SSF54292">
    <property type="entry name" value="2Fe-2S ferredoxin-like"/>
    <property type="match status" value="1"/>
</dbReference>
<organism evidence="3">
    <name type="scientific">uncultured Desulfobacteraceae bacterium</name>
    <dbReference type="NCBI Taxonomy" id="218296"/>
    <lineage>
        <taxon>Bacteria</taxon>
        <taxon>Pseudomonadati</taxon>
        <taxon>Thermodesulfobacteriota</taxon>
        <taxon>Desulfobacteria</taxon>
        <taxon>Desulfobacterales</taxon>
        <taxon>Desulfobacteraceae</taxon>
        <taxon>environmental samples</taxon>
    </lineage>
</organism>
<dbReference type="InterPro" id="IPR012675">
    <property type="entry name" value="Beta-grasp_dom_sf"/>
</dbReference>
<dbReference type="InterPro" id="IPR017697">
    <property type="entry name" value="Xdh"/>
</dbReference>
<protein>
    <submittedName>
        <fullName evidence="3">Selenium-dependent xanthine dehydrogenase</fullName>
    </submittedName>
</protein>
<dbReference type="Pfam" id="PF20256">
    <property type="entry name" value="MoCoBD_2"/>
    <property type="match status" value="1"/>
</dbReference>
<dbReference type="InterPro" id="IPR037165">
    <property type="entry name" value="AldOxase/xan_DH_Mopterin-bd_sf"/>
</dbReference>
<dbReference type="InterPro" id="IPR016208">
    <property type="entry name" value="Ald_Oxase/xanthine_DH-like"/>
</dbReference>
<dbReference type="GO" id="GO:0005506">
    <property type="term" value="F:iron ion binding"/>
    <property type="evidence" value="ECO:0007669"/>
    <property type="project" value="InterPro"/>
</dbReference>
<accession>A0A484HES0</accession>
<dbReference type="AlphaFoldDB" id="A0A484HES0"/>
<dbReference type="SUPFAM" id="SSF54665">
    <property type="entry name" value="CO dehydrogenase molybdoprotein N-domain-like"/>
    <property type="match status" value="1"/>
</dbReference>
<evidence type="ECO:0000256" key="1">
    <source>
        <dbReference type="ARBA" id="ARBA00006849"/>
    </source>
</evidence>
<dbReference type="GO" id="GO:0051536">
    <property type="term" value="F:iron-sulfur cluster binding"/>
    <property type="evidence" value="ECO:0007669"/>
    <property type="project" value="InterPro"/>
</dbReference>
<dbReference type="Pfam" id="PF01315">
    <property type="entry name" value="Ald_Xan_dh_C"/>
    <property type="match status" value="1"/>
</dbReference>
<dbReference type="InterPro" id="IPR036884">
    <property type="entry name" value="2Fe-2S-bd_dom_sf"/>
</dbReference>
<name>A0A484HES0_9BACT</name>
<dbReference type="InterPro" id="IPR001041">
    <property type="entry name" value="2Fe-2S_ferredoxin-type"/>
</dbReference>
<dbReference type="Pfam" id="PF01799">
    <property type="entry name" value="Fer2_2"/>
    <property type="match status" value="1"/>
</dbReference>
<sequence>MKYDKTIHLTLNGQKIEYSGSGKVNLLNWLRTSQKIKSVKNGCSKEGVCGACLVEINKKPKLSCSVLMENIDEANIMTIEGIPDQIRTVLGRAFVASGAVQCGFCSPGMLMRTNILLQKNPAPSREEVTNAIKPHLCRCTGYVKIVDAILLASEKMRKKEKINFEKTSLGKSAPKYQALDRALGVPLFIDDLEMDHMVFGALCFSEYPRAKILKIDTSKAEAMAGVIKALTAKDIPGKRHSGLNVKDWPVYIAEEETTAYIGDVLASVIAESEETARKGVDAIKVEYEVYEPFTDPESALESDIKLHEKGNVLKEINIRRGDNIEKIFNSSAHVVSDTFKTQMVEHAFLETESCVASYENNKLTVYSQSQSIYREREQIAEILDIKKEDVNIKFIPTGGAFGGKLNITVQAHGALAAYYLKQPVKIKLNRSESLRMHPKKHPMYMEYKLACDEEGKFTGLHARILGDTGAYASQGIPVAIKAATHAGGAYFIPNVDIVSKVVYTNNPVAGAMRGFGVSQVTFAIESLIDELCETAKFDKWEIRYKNALEQNLTTAGGDRLRKKTGLKKALDILKKQYKNSKFSGIACAIKNCGIGSGHPEISRVKLEVLENGKLKLYHGWNEMGQGIDTILRQLLREQIKSDEISEIEVVVATEHETLGGGTVANRGTFLAGNSLLDAAKYLKKDMKKHGGLKKLVGKTYDGEYICAKTIPINSKKAGIQHFAYSFAAQLVILSDKGKIQKIVAIHDSGRVINKNLFEGQVQGGVIMGLGYAMSENLLLDKGQIVNAKLGKLGLLRSVDVPEIEVIPIEIDDIDGPFGAKGVGEITAIPVAPAVASAYRAFDGQKRTELPLKPPEQ</sequence>
<dbReference type="Gene3D" id="3.90.1170.50">
    <property type="entry name" value="Aldehyde oxidase/xanthine dehydrogenase, a/b hammerhead"/>
    <property type="match status" value="1"/>
</dbReference>
<feature type="domain" description="2Fe-2S ferredoxin-type" evidence="2">
    <location>
        <begin position="5"/>
        <end position="82"/>
    </location>
</feature>
<dbReference type="SUPFAM" id="SSF47741">
    <property type="entry name" value="CO dehydrogenase ISP C-domain like"/>
    <property type="match status" value="1"/>
</dbReference>
<dbReference type="PANTHER" id="PTHR11908">
    <property type="entry name" value="XANTHINE DEHYDROGENASE"/>
    <property type="match status" value="1"/>
</dbReference>
<dbReference type="GO" id="GO:0016491">
    <property type="term" value="F:oxidoreductase activity"/>
    <property type="evidence" value="ECO:0007669"/>
    <property type="project" value="UniProtKB-KW"/>
</dbReference>
<dbReference type="Gene3D" id="3.10.20.30">
    <property type="match status" value="1"/>
</dbReference>
<dbReference type="Gene3D" id="1.10.150.120">
    <property type="entry name" value="[2Fe-2S]-binding domain"/>
    <property type="match status" value="1"/>
</dbReference>